<dbReference type="EMBL" id="CAIX01000125">
    <property type="protein sequence ID" value="CCI46398.1"/>
    <property type="molecule type" value="Genomic_DNA"/>
</dbReference>
<dbReference type="AlphaFoldDB" id="A0A024GHS1"/>
<name>A0A024GHS1_9STRA</name>
<sequence length="255" mass="29001">METSLINYLKPHIASTSTLSTSIPCRSHPRSLTIIVHFDRSGLHICSFFRPSISISSIFWHYFEMSSFNFQFACESLDTKLCLRPLKRLKEKNSTDPCKLLHDRIRACSYQHHLLFGAASEWFALFQAQWLLECSPVGYAESLLTFEFHNSSLKPFIRYETVILSFEFLKLILASSLLLCYFQACRYLPTDFTFGQSGFCPRQFSVSCINIGSLSLKLISVAAICFLKNRLFGGGNIVTANGKGCTVYLLKSEYI</sequence>
<gene>
    <name evidence="1" type="ORF">BN9_073270</name>
</gene>
<dbReference type="Proteomes" id="UP000053237">
    <property type="component" value="Unassembled WGS sequence"/>
</dbReference>
<accession>A0A024GHS1</accession>
<evidence type="ECO:0000313" key="2">
    <source>
        <dbReference type="Proteomes" id="UP000053237"/>
    </source>
</evidence>
<dbReference type="InParanoid" id="A0A024GHS1"/>
<keyword evidence="2" id="KW-1185">Reference proteome</keyword>
<evidence type="ECO:0000313" key="1">
    <source>
        <dbReference type="EMBL" id="CCI46398.1"/>
    </source>
</evidence>
<organism evidence="1 2">
    <name type="scientific">Albugo candida</name>
    <dbReference type="NCBI Taxonomy" id="65357"/>
    <lineage>
        <taxon>Eukaryota</taxon>
        <taxon>Sar</taxon>
        <taxon>Stramenopiles</taxon>
        <taxon>Oomycota</taxon>
        <taxon>Peronosporomycetes</taxon>
        <taxon>Albuginales</taxon>
        <taxon>Albuginaceae</taxon>
        <taxon>Albugo</taxon>
    </lineage>
</organism>
<reference evidence="1 2" key="1">
    <citation type="submission" date="2012-05" db="EMBL/GenBank/DDBJ databases">
        <title>Recombination and specialization in a pathogen metapopulation.</title>
        <authorList>
            <person name="Gardiner A."/>
            <person name="Kemen E."/>
            <person name="Schultz-Larsen T."/>
            <person name="MacLean D."/>
            <person name="Van Oosterhout C."/>
            <person name="Jones J.D.G."/>
        </authorList>
    </citation>
    <scope>NUCLEOTIDE SEQUENCE [LARGE SCALE GENOMIC DNA]</scope>
    <source>
        <strain evidence="1 2">Ac Nc2</strain>
    </source>
</reference>
<comment type="caution">
    <text evidence="1">The sequence shown here is derived from an EMBL/GenBank/DDBJ whole genome shotgun (WGS) entry which is preliminary data.</text>
</comment>
<proteinExistence type="predicted"/>
<protein>
    <submittedName>
        <fullName evidence="1">Uncharacterized protein</fullName>
    </submittedName>
</protein>